<evidence type="ECO:0000313" key="2">
    <source>
        <dbReference type="EMBL" id="NMO01894.1"/>
    </source>
</evidence>
<dbReference type="EMBL" id="JABBNB010000010">
    <property type="protein sequence ID" value="NMO01894.1"/>
    <property type="molecule type" value="Genomic_DNA"/>
</dbReference>
<keyword evidence="3" id="KW-1185">Reference proteome</keyword>
<feature type="transmembrane region" description="Helical" evidence="1">
    <location>
        <begin position="45"/>
        <end position="66"/>
    </location>
</feature>
<keyword evidence="1" id="KW-0472">Membrane</keyword>
<comment type="caution">
    <text evidence="2">The sequence shown here is derived from an EMBL/GenBank/DDBJ whole genome shotgun (WGS) entry which is preliminary data.</text>
</comment>
<dbReference type="Proteomes" id="UP000550729">
    <property type="component" value="Unassembled WGS sequence"/>
</dbReference>
<dbReference type="AlphaFoldDB" id="A0A848KSF7"/>
<accession>A0A848KSF7</accession>
<feature type="transmembrane region" description="Helical" evidence="1">
    <location>
        <begin position="20"/>
        <end position="39"/>
    </location>
</feature>
<sequence length="97" mass="10516">MPTTHVVHHHESHGNHPMSIFGYLSILAGFASAALWLINLASGNTAIAIIFGVIAACAFVSAIVIMTTLTRRVHHSPLVPDNTDVEASRYLHEYRGV</sequence>
<keyword evidence="1" id="KW-0812">Transmembrane</keyword>
<organism evidence="2 3">
    <name type="scientific">Gordonia asplenii</name>
    <dbReference type="NCBI Taxonomy" id="2725283"/>
    <lineage>
        <taxon>Bacteria</taxon>
        <taxon>Bacillati</taxon>
        <taxon>Actinomycetota</taxon>
        <taxon>Actinomycetes</taxon>
        <taxon>Mycobacteriales</taxon>
        <taxon>Gordoniaceae</taxon>
        <taxon>Gordonia</taxon>
    </lineage>
</organism>
<proteinExistence type="predicted"/>
<reference evidence="2 3" key="1">
    <citation type="submission" date="2020-04" db="EMBL/GenBank/DDBJ databases">
        <title>Gordonia sp. nov. TBRC 11910.</title>
        <authorList>
            <person name="Suriyachadkun C."/>
        </authorList>
    </citation>
    <scope>NUCLEOTIDE SEQUENCE [LARGE SCALE GENOMIC DNA]</scope>
    <source>
        <strain evidence="2 3">TBRC 11910</strain>
    </source>
</reference>
<evidence type="ECO:0000256" key="1">
    <source>
        <dbReference type="SAM" id="Phobius"/>
    </source>
</evidence>
<dbReference type="RefSeq" id="WP_170194400.1">
    <property type="nucleotide sequence ID" value="NZ_JABBNB010000010.1"/>
</dbReference>
<protein>
    <submittedName>
        <fullName evidence="2">Uncharacterized protein</fullName>
    </submittedName>
</protein>
<gene>
    <name evidence="2" type="ORF">HH308_11805</name>
</gene>
<evidence type="ECO:0000313" key="3">
    <source>
        <dbReference type="Proteomes" id="UP000550729"/>
    </source>
</evidence>
<keyword evidence="1" id="KW-1133">Transmembrane helix</keyword>
<name>A0A848KSF7_9ACTN</name>